<dbReference type="EMBL" id="MCIB01000036">
    <property type="protein sequence ID" value="RKD30011.1"/>
    <property type="molecule type" value="Genomic_DNA"/>
</dbReference>
<evidence type="ECO:0000259" key="2">
    <source>
        <dbReference type="PROSITE" id="PS51462"/>
    </source>
</evidence>
<name>A0A419SXV3_9FIRM</name>
<dbReference type="PANTHER" id="PTHR43736:SF1">
    <property type="entry name" value="DIHYDRONEOPTERIN TRIPHOSPHATE DIPHOSPHATASE"/>
    <property type="match status" value="1"/>
</dbReference>
<organism evidence="3 4">
    <name type="scientific">Thermohalobacter berrensis</name>
    <dbReference type="NCBI Taxonomy" id="99594"/>
    <lineage>
        <taxon>Bacteria</taxon>
        <taxon>Bacillati</taxon>
        <taxon>Bacillota</taxon>
        <taxon>Tissierellia</taxon>
        <taxon>Tissierellales</taxon>
        <taxon>Thermohalobacteraceae</taxon>
        <taxon>Thermohalobacter</taxon>
    </lineage>
</organism>
<dbReference type="PROSITE" id="PS51462">
    <property type="entry name" value="NUDIX"/>
    <property type="match status" value="1"/>
</dbReference>
<feature type="domain" description="Nudix hydrolase" evidence="2">
    <location>
        <begin position="6"/>
        <end position="141"/>
    </location>
</feature>
<evidence type="ECO:0000313" key="3">
    <source>
        <dbReference type="EMBL" id="RKD30011.1"/>
    </source>
</evidence>
<proteinExistence type="inferred from homology"/>
<sequence length="149" mass="17392">MIINNKFIVNVEAAIYHKDKWLIIKRSELEEHAPGTYSLIGGKVEVIDKYENILEENLKREILEEVGIEVYNDIKYVQSRYFKIKDGTQVIDVIFLCKYKKGEPQPIDKGEVSSVHWMKLCDILENNKSPFYLKESLIEANKVKEGLRT</sequence>
<dbReference type="OrthoDB" id="9008185at2"/>
<dbReference type="CDD" id="cd02883">
    <property type="entry name" value="NUDIX_Hydrolase"/>
    <property type="match status" value="1"/>
</dbReference>
<gene>
    <name evidence="3" type="ORF">BET03_04720</name>
</gene>
<dbReference type="Gene3D" id="3.90.79.10">
    <property type="entry name" value="Nucleoside Triphosphate Pyrophosphohydrolase"/>
    <property type="match status" value="1"/>
</dbReference>
<keyword evidence="4" id="KW-1185">Reference proteome</keyword>
<dbReference type="PANTHER" id="PTHR43736">
    <property type="entry name" value="ADP-RIBOSE PYROPHOSPHATASE"/>
    <property type="match status" value="1"/>
</dbReference>
<protein>
    <submittedName>
        <fullName evidence="3">DNA mismatch repair protein MutT</fullName>
    </submittedName>
</protein>
<dbReference type="AlphaFoldDB" id="A0A419SXV3"/>
<dbReference type="InterPro" id="IPR015797">
    <property type="entry name" value="NUDIX_hydrolase-like_dom_sf"/>
</dbReference>
<comment type="similarity">
    <text evidence="1">Belongs to the Nudix hydrolase family.</text>
</comment>
<dbReference type="Pfam" id="PF00293">
    <property type="entry name" value="NUDIX"/>
    <property type="match status" value="1"/>
</dbReference>
<accession>A0A419SXV3</accession>
<dbReference type="RefSeq" id="WP_120170212.1">
    <property type="nucleotide sequence ID" value="NZ_MCIB01000036.1"/>
</dbReference>
<evidence type="ECO:0000313" key="4">
    <source>
        <dbReference type="Proteomes" id="UP000284177"/>
    </source>
</evidence>
<evidence type="ECO:0000256" key="1">
    <source>
        <dbReference type="ARBA" id="ARBA00005582"/>
    </source>
</evidence>
<comment type="caution">
    <text evidence="3">The sequence shown here is derived from an EMBL/GenBank/DDBJ whole genome shotgun (WGS) entry which is preliminary data.</text>
</comment>
<dbReference type="InterPro" id="IPR000086">
    <property type="entry name" value="NUDIX_hydrolase_dom"/>
</dbReference>
<dbReference type="SUPFAM" id="SSF55811">
    <property type="entry name" value="Nudix"/>
    <property type="match status" value="1"/>
</dbReference>
<dbReference type="Proteomes" id="UP000284177">
    <property type="component" value="Unassembled WGS sequence"/>
</dbReference>
<reference evidence="3 4" key="1">
    <citation type="submission" date="2016-08" db="EMBL/GenBank/DDBJ databases">
        <title>Novel Firmicutes and Novel Genomes.</title>
        <authorList>
            <person name="Poppleton D.I."/>
            <person name="Gribaldo S."/>
        </authorList>
    </citation>
    <scope>NUCLEOTIDE SEQUENCE [LARGE SCALE GENOMIC DNA]</scope>
    <source>
        <strain evidence="3 4">CTT3</strain>
    </source>
</reference>